<evidence type="ECO:0000313" key="2">
    <source>
        <dbReference type="Proteomes" id="UP000284531"/>
    </source>
</evidence>
<dbReference type="EMBL" id="RAPQ01000009">
    <property type="protein sequence ID" value="RKE02029.1"/>
    <property type="molecule type" value="Genomic_DNA"/>
</dbReference>
<reference evidence="1 2" key="1">
    <citation type="submission" date="2018-09" db="EMBL/GenBank/DDBJ databases">
        <title>Genomic Encyclopedia of Archaeal and Bacterial Type Strains, Phase II (KMG-II): from individual species to whole genera.</title>
        <authorList>
            <person name="Goeker M."/>
        </authorList>
    </citation>
    <scope>NUCLEOTIDE SEQUENCE [LARGE SCALE GENOMIC DNA]</scope>
    <source>
        <strain evidence="1 2">DSM 21950</strain>
    </source>
</reference>
<sequence length="31" mass="3654">MSSKLVKNKAYSDKINMMKIKMFETQFQIGN</sequence>
<keyword evidence="2" id="KW-1185">Reference proteome</keyword>
<dbReference type="Proteomes" id="UP000284531">
    <property type="component" value="Unassembled WGS sequence"/>
</dbReference>
<gene>
    <name evidence="1" type="ORF">BXY64_2110</name>
</gene>
<evidence type="ECO:0000313" key="1">
    <source>
        <dbReference type="EMBL" id="RKE02029.1"/>
    </source>
</evidence>
<accession>A0A419X335</accession>
<proteinExistence type="predicted"/>
<protein>
    <submittedName>
        <fullName evidence="1">Uncharacterized protein</fullName>
    </submittedName>
</protein>
<name>A0A419X335_9BACT</name>
<organism evidence="1 2">
    <name type="scientific">Marinifilum flexuosum</name>
    <dbReference type="NCBI Taxonomy" id="1117708"/>
    <lineage>
        <taxon>Bacteria</taxon>
        <taxon>Pseudomonadati</taxon>
        <taxon>Bacteroidota</taxon>
        <taxon>Bacteroidia</taxon>
        <taxon>Marinilabiliales</taxon>
        <taxon>Marinifilaceae</taxon>
    </lineage>
</organism>
<dbReference type="AlphaFoldDB" id="A0A419X335"/>
<comment type="caution">
    <text evidence="1">The sequence shown here is derived from an EMBL/GenBank/DDBJ whole genome shotgun (WGS) entry which is preliminary data.</text>
</comment>